<dbReference type="Proteomes" id="UP000245590">
    <property type="component" value="Unassembled WGS sequence"/>
</dbReference>
<dbReference type="PANTHER" id="PTHR42736">
    <property type="entry name" value="PROTEIN-GLUTAMINE GAMMA-GLUTAMYLTRANSFERASE"/>
    <property type="match status" value="1"/>
</dbReference>
<accession>A0A2U2RKJ0</accession>
<evidence type="ECO:0000313" key="4">
    <source>
        <dbReference type="EMBL" id="PWH06325.1"/>
    </source>
</evidence>
<evidence type="ECO:0000256" key="2">
    <source>
        <dbReference type="SAM" id="Phobius"/>
    </source>
</evidence>
<feature type="transmembrane region" description="Helical" evidence="2">
    <location>
        <begin position="137"/>
        <end position="156"/>
    </location>
</feature>
<dbReference type="InterPro" id="IPR002931">
    <property type="entry name" value="Transglutaminase-like"/>
</dbReference>
<organism evidence="4 5">
    <name type="scientific">Brachybacterium endophyticum</name>
    <dbReference type="NCBI Taxonomy" id="2182385"/>
    <lineage>
        <taxon>Bacteria</taxon>
        <taxon>Bacillati</taxon>
        <taxon>Actinomycetota</taxon>
        <taxon>Actinomycetes</taxon>
        <taxon>Micrococcales</taxon>
        <taxon>Dermabacteraceae</taxon>
        <taxon>Brachybacterium</taxon>
    </lineage>
</organism>
<dbReference type="EMBL" id="QFKX01000002">
    <property type="protein sequence ID" value="PWH06325.1"/>
    <property type="molecule type" value="Genomic_DNA"/>
</dbReference>
<feature type="compositionally biased region" description="Basic and acidic residues" evidence="1">
    <location>
        <begin position="314"/>
        <end position="326"/>
    </location>
</feature>
<evidence type="ECO:0000256" key="1">
    <source>
        <dbReference type="SAM" id="MobiDB-lite"/>
    </source>
</evidence>
<dbReference type="Pfam" id="PF01841">
    <property type="entry name" value="Transglut_core"/>
    <property type="match status" value="1"/>
</dbReference>
<keyword evidence="2" id="KW-0812">Transmembrane</keyword>
<dbReference type="InterPro" id="IPR052901">
    <property type="entry name" value="Bact_TGase-like"/>
</dbReference>
<feature type="compositionally biased region" description="Low complexity" evidence="1">
    <location>
        <begin position="567"/>
        <end position="585"/>
    </location>
</feature>
<dbReference type="AlphaFoldDB" id="A0A2U2RKJ0"/>
<feature type="transmembrane region" description="Helical" evidence="2">
    <location>
        <begin position="27"/>
        <end position="45"/>
    </location>
</feature>
<dbReference type="SUPFAM" id="SSF54001">
    <property type="entry name" value="Cysteine proteinases"/>
    <property type="match status" value="1"/>
</dbReference>
<gene>
    <name evidence="4" type="ORF">DEO23_04890</name>
</gene>
<dbReference type="Pfam" id="PF11992">
    <property type="entry name" value="TgpA_N"/>
    <property type="match status" value="1"/>
</dbReference>
<sequence>MLMSLVLAGAIVLASAPLSLLISGADWLLLPLLSALVVGGLGALVRWREPRRLRALPVQLAGLVVLTVLVEIVTGALPGGGVLGAVTGQVGAVRQGVNVLLAAQAPLELAPTARIVLLLLVGLVVLALDVLCVEGHWYAVTAVVLLGFLLVPALMVPDGGGWLTVVGPVLGALVVLVVGSLPRPRERDTAEGGVRDRPSRRLAIGLMGAGVVALATPVASALLPRAKTPAFPVDLDRINAWQGRSGLMGGAMIDDSISVRRNLQQGAEREMLKLRTDAPDPGYLRLQSLTRFDGERFFAGNEHGPSSETTEPSYSDRKLEDSKPRDAATYDISITDMIGDRLPTPFPIRWSDADRVVQLAKNGTTDGELPISSGARDLSGLTYSVAVDPKTFSARALSSVSRDQMRIPYENGYLQVGSTPRIHELATEIARDAGSDVAYDVATALVDYFHENFEYSLTVTSSPGENPIDAFLSEGVGYCEQFAATFALVMNDLKFPTRVCIGFTAGDVDGDARTITNHHAHAWPETWFGTDHGWVRFEPTPAAANNGVATPTFAADTPDPDQSAEQTPTSDADSSTTPAEDATASQQETPDEESASSSDEATSSRASDGADAVVPWWGWGLGGLGLAGAALGGGALARSGVRRRALAAREQRWAALDPAEAADLAWNDLIRAVDYRARAIRLLGWTHLYGTDPAVLRFDRSLPPAAALETLLADAQEAGIEVPERAHMAAERIAGAVTRARYAPPAGASSAADTGRAAPDPEDSEGPEGPSALREAADQVRAVVLSRQ</sequence>
<feature type="compositionally biased region" description="Low complexity" evidence="1">
    <location>
        <begin position="595"/>
        <end position="607"/>
    </location>
</feature>
<dbReference type="PANTHER" id="PTHR42736:SF1">
    <property type="entry name" value="PROTEIN-GLUTAMINE GAMMA-GLUTAMYLTRANSFERASE"/>
    <property type="match status" value="1"/>
</dbReference>
<dbReference type="InterPro" id="IPR021878">
    <property type="entry name" value="TgpA_N"/>
</dbReference>
<feature type="transmembrane region" description="Helical" evidence="2">
    <location>
        <begin position="57"/>
        <end position="77"/>
    </location>
</feature>
<evidence type="ECO:0000313" key="5">
    <source>
        <dbReference type="Proteomes" id="UP000245590"/>
    </source>
</evidence>
<evidence type="ECO:0000259" key="3">
    <source>
        <dbReference type="SMART" id="SM00460"/>
    </source>
</evidence>
<feature type="transmembrane region" description="Helical" evidence="2">
    <location>
        <begin position="162"/>
        <end position="181"/>
    </location>
</feature>
<dbReference type="SMART" id="SM00460">
    <property type="entry name" value="TGc"/>
    <property type="match status" value="1"/>
</dbReference>
<feature type="region of interest" description="Disordered" evidence="1">
    <location>
        <begin position="538"/>
        <end position="609"/>
    </location>
</feature>
<name>A0A2U2RKJ0_9MICO</name>
<dbReference type="InterPro" id="IPR038765">
    <property type="entry name" value="Papain-like_cys_pep_sf"/>
</dbReference>
<comment type="caution">
    <text evidence="4">The sequence shown here is derived from an EMBL/GenBank/DDBJ whole genome shotgun (WGS) entry which is preliminary data.</text>
</comment>
<feature type="region of interest" description="Disordered" evidence="1">
    <location>
        <begin position="744"/>
        <end position="778"/>
    </location>
</feature>
<proteinExistence type="predicted"/>
<reference evidence="4 5" key="1">
    <citation type="submission" date="2018-05" db="EMBL/GenBank/DDBJ databases">
        <title>Brachybacterium sp. M1HQ-2T, whole genome shotgun sequence.</title>
        <authorList>
            <person name="Tuo L."/>
        </authorList>
    </citation>
    <scope>NUCLEOTIDE SEQUENCE [LARGE SCALE GENOMIC DNA]</scope>
    <source>
        <strain evidence="4 5">M1HQ-2</strain>
    </source>
</reference>
<feature type="transmembrane region" description="Helical" evidence="2">
    <location>
        <begin position="115"/>
        <end position="132"/>
    </location>
</feature>
<keyword evidence="5" id="KW-1185">Reference proteome</keyword>
<feature type="transmembrane region" description="Helical" evidence="2">
    <location>
        <begin position="202"/>
        <end position="223"/>
    </location>
</feature>
<protein>
    <recommendedName>
        <fullName evidence="3">Transglutaminase-like domain-containing protein</fullName>
    </recommendedName>
</protein>
<feature type="domain" description="Transglutaminase-like" evidence="3">
    <location>
        <begin position="471"/>
        <end position="541"/>
    </location>
</feature>
<keyword evidence="2" id="KW-0472">Membrane</keyword>
<dbReference type="Gene3D" id="3.10.620.30">
    <property type="match status" value="1"/>
</dbReference>
<keyword evidence="2" id="KW-1133">Transmembrane helix</keyword>
<feature type="region of interest" description="Disordered" evidence="1">
    <location>
        <begin position="297"/>
        <end position="326"/>
    </location>
</feature>
<feature type="compositionally biased region" description="Polar residues" evidence="1">
    <location>
        <begin position="304"/>
        <end position="313"/>
    </location>
</feature>